<protein>
    <recommendedName>
        <fullName evidence="2">Lipoprotein</fullName>
    </recommendedName>
</protein>
<dbReference type="PROSITE" id="PS51257">
    <property type="entry name" value="PROKAR_LIPOPROTEIN"/>
    <property type="match status" value="1"/>
</dbReference>
<dbReference type="EMBL" id="FPHB01000021">
    <property type="protein sequence ID" value="SFV52779.1"/>
    <property type="molecule type" value="Genomic_DNA"/>
</dbReference>
<accession>A0A1W1BH20</accession>
<gene>
    <name evidence="1" type="ORF">MNB_SM-7-9</name>
</gene>
<proteinExistence type="predicted"/>
<evidence type="ECO:0008006" key="2">
    <source>
        <dbReference type="Google" id="ProtNLM"/>
    </source>
</evidence>
<sequence>MKMQIKKIASIALVLGALSGCASKQQMVYTETYKGKPVHILITKDLADELVIVPGSLNENEVKARAMLASADNEFRNDSNGMEFPPGDYIFIVQQVNDSARYPKPGRPIDLSKKIVLEIDGKNKPVYCEFHSSYSKDLGSLATIYFKEIGCEIDKETIYKMAKSAQPVYIKFSGKNGYKGKFVLKEDVKPKLMAHYKYKKAK</sequence>
<reference evidence="1" key="1">
    <citation type="submission" date="2016-10" db="EMBL/GenBank/DDBJ databases">
        <authorList>
            <person name="de Groot N.N."/>
        </authorList>
    </citation>
    <scope>NUCLEOTIDE SEQUENCE</scope>
</reference>
<evidence type="ECO:0000313" key="1">
    <source>
        <dbReference type="EMBL" id="SFV52779.1"/>
    </source>
</evidence>
<name>A0A1W1BH20_9ZZZZ</name>
<dbReference type="AlphaFoldDB" id="A0A1W1BH20"/>
<organism evidence="1">
    <name type="scientific">hydrothermal vent metagenome</name>
    <dbReference type="NCBI Taxonomy" id="652676"/>
    <lineage>
        <taxon>unclassified sequences</taxon>
        <taxon>metagenomes</taxon>
        <taxon>ecological metagenomes</taxon>
    </lineage>
</organism>